<sequence>MLIVVMYEYFTNYLIQFNFSIPLLLLKKVQVFLSQYKKKKMNLSLSMKVIIIIVKMSFVLRLKKNIHFWDFKHNKQLQIFNEHNDIICGIEFSPFNGGRYLCSGSYDKTICLWDVET</sequence>
<dbReference type="Gene3D" id="2.130.10.10">
    <property type="entry name" value="YVTN repeat-like/Quinoprotein amine dehydrogenase"/>
    <property type="match status" value="1"/>
</dbReference>
<dbReference type="AlphaFoldDB" id="X6MS86"/>
<dbReference type="SUPFAM" id="SSF50978">
    <property type="entry name" value="WD40 repeat-like"/>
    <property type="match status" value="1"/>
</dbReference>
<feature type="repeat" description="WD" evidence="3">
    <location>
        <begin position="80"/>
        <end position="117"/>
    </location>
</feature>
<keyword evidence="5" id="KW-1185">Reference proteome</keyword>
<reference evidence="4 5" key="1">
    <citation type="journal article" date="2013" name="Curr. Biol.">
        <title>The Genome of the Foraminiferan Reticulomyxa filosa.</title>
        <authorList>
            <person name="Glockner G."/>
            <person name="Hulsmann N."/>
            <person name="Schleicher M."/>
            <person name="Noegel A.A."/>
            <person name="Eichinger L."/>
            <person name="Gallinger C."/>
            <person name="Pawlowski J."/>
            <person name="Sierra R."/>
            <person name="Euteneuer U."/>
            <person name="Pillet L."/>
            <person name="Moustafa A."/>
            <person name="Platzer M."/>
            <person name="Groth M."/>
            <person name="Szafranski K."/>
            <person name="Schliwa M."/>
        </authorList>
    </citation>
    <scope>NUCLEOTIDE SEQUENCE [LARGE SCALE GENOMIC DNA]</scope>
</reference>
<dbReference type="Pfam" id="PF00400">
    <property type="entry name" value="WD40"/>
    <property type="match status" value="1"/>
</dbReference>
<dbReference type="SMART" id="SM00320">
    <property type="entry name" value="WD40"/>
    <property type="match status" value="1"/>
</dbReference>
<protein>
    <submittedName>
        <fullName evidence="4">WD repeat-containing protein</fullName>
    </submittedName>
</protein>
<dbReference type="InterPro" id="IPR036322">
    <property type="entry name" value="WD40_repeat_dom_sf"/>
</dbReference>
<evidence type="ECO:0000256" key="1">
    <source>
        <dbReference type="ARBA" id="ARBA00022574"/>
    </source>
</evidence>
<evidence type="ECO:0000313" key="5">
    <source>
        <dbReference type="Proteomes" id="UP000023152"/>
    </source>
</evidence>
<evidence type="ECO:0000256" key="2">
    <source>
        <dbReference type="ARBA" id="ARBA00022737"/>
    </source>
</evidence>
<name>X6MS86_RETFI</name>
<dbReference type="Proteomes" id="UP000023152">
    <property type="component" value="Unassembled WGS sequence"/>
</dbReference>
<dbReference type="PROSITE" id="PS50082">
    <property type="entry name" value="WD_REPEATS_2"/>
    <property type="match status" value="1"/>
</dbReference>
<organism evidence="4 5">
    <name type="scientific">Reticulomyxa filosa</name>
    <dbReference type="NCBI Taxonomy" id="46433"/>
    <lineage>
        <taxon>Eukaryota</taxon>
        <taxon>Sar</taxon>
        <taxon>Rhizaria</taxon>
        <taxon>Retaria</taxon>
        <taxon>Foraminifera</taxon>
        <taxon>Monothalamids</taxon>
        <taxon>Reticulomyxidae</taxon>
        <taxon>Reticulomyxa</taxon>
    </lineage>
</organism>
<evidence type="ECO:0000256" key="3">
    <source>
        <dbReference type="PROSITE-ProRule" id="PRU00221"/>
    </source>
</evidence>
<dbReference type="EMBL" id="ASPP01017925">
    <property type="protein sequence ID" value="ETO16709.1"/>
    <property type="molecule type" value="Genomic_DNA"/>
</dbReference>
<dbReference type="PROSITE" id="PS50294">
    <property type="entry name" value="WD_REPEATS_REGION"/>
    <property type="match status" value="1"/>
</dbReference>
<dbReference type="InterPro" id="IPR019775">
    <property type="entry name" value="WD40_repeat_CS"/>
</dbReference>
<keyword evidence="1 3" id="KW-0853">WD repeat</keyword>
<comment type="caution">
    <text evidence="4">The sequence shown here is derived from an EMBL/GenBank/DDBJ whole genome shotgun (WGS) entry which is preliminary data.</text>
</comment>
<accession>X6MS86</accession>
<dbReference type="InterPro" id="IPR015943">
    <property type="entry name" value="WD40/YVTN_repeat-like_dom_sf"/>
</dbReference>
<proteinExistence type="predicted"/>
<dbReference type="PROSITE" id="PS00678">
    <property type="entry name" value="WD_REPEATS_1"/>
    <property type="match status" value="1"/>
</dbReference>
<evidence type="ECO:0000313" key="4">
    <source>
        <dbReference type="EMBL" id="ETO16709.1"/>
    </source>
</evidence>
<gene>
    <name evidence="4" type="ORF">RFI_20629</name>
</gene>
<keyword evidence="2" id="KW-0677">Repeat</keyword>
<dbReference type="InterPro" id="IPR001680">
    <property type="entry name" value="WD40_rpt"/>
</dbReference>